<proteinExistence type="predicted"/>
<dbReference type="InterPro" id="IPR045632">
    <property type="entry name" value="DUF6314"/>
</dbReference>
<dbReference type="AlphaFoldDB" id="W5W7F5"/>
<feature type="domain" description="DUF6314" evidence="1">
    <location>
        <begin position="17"/>
        <end position="146"/>
    </location>
</feature>
<reference evidence="2 3" key="1">
    <citation type="journal article" date="2014" name="BMC Genomics">
        <title>Complete genome sequence of producer of the glycopeptide antibiotic Aculeximycin Kutzneria albida DSM 43870T, a representative of minor genus of Pseudonocardiaceae.</title>
        <authorList>
            <person name="Rebets Y."/>
            <person name="Tokovenko B."/>
            <person name="Lushchyk I."/>
            <person name="Ruckert C."/>
            <person name="Zaburannyi N."/>
            <person name="Bechthold A."/>
            <person name="Kalinowski J."/>
            <person name="Luzhetskyy A."/>
        </authorList>
    </citation>
    <scope>NUCLEOTIDE SEQUENCE [LARGE SCALE GENOMIC DNA]</scope>
    <source>
        <strain evidence="2">DSM 43870</strain>
    </source>
</reference>
<dbReference type="STRING" id="1449976.KALB_3498"/>
<gene>
    <name evidence="2" type="ORF">KALB_3498</name>
</gene>
<dbReference type="KEGG" id="kal:KALB_3498"/>
<keyword evidence="3" id="KW-1185">Reference proteome</keyword>
<dbReference type="eggNOG" id="ENOG5030IDI">
    <property type="taxonomic scope" value="Bacteria"/>
</dbReference>
<dbReference type="Pfam" id="PF19834">
    <property type="entry name" value="DUF6314"/>
    <property type="match status" value="1"/>
</dbReference>
<dbReference type="Proteomes" id="UP000019225">
    <property type="component" value="Chromosome"/>
</dbReference>
<dbReference type="EMBL" id="CP007155">
    <property type="protein sequence ID" value="AHH96862.1"/>
    <property type="molecule type" value="Genomic_DNA"/>
</dbReference>
<protein>
    <recommendedName>
        <fullName evidence="1">DUF6314 domain-containing protein</fullName>
    </recommendedName>
</protein>
<evidence type="ECO:0000313" key="3">
    <source>
        <dbReference type="Proteomes" id="UP000019225"/>
    </source>
</evidence>
<dbReference type="RefSeq" id="WP_025356985.1">
    <property type="nucleotide sequence ID" value="NZ_CP007155.1"/>
</dbReference>
<name>W5W7F5_9PSEU</name>
<dbReference type="HOGENOM" id="CLU_093209_2_0_11"/>
<organism evidence="2 3">
    <name type="scientific">Kutzneria albida DSM 43870</name>
    <dbReference type="NCBI Taxonomy" id="1449976"/>
    <lineage>
        <taxon>Bacteria</taxon>
        <taxon>Bacillati</taxon>
        <taxon>Actinomycetota</taxon>
        <taxon>Actinomycetes</taxon>
        <taxon>Pseudonocardiales</taxon>
        <taxon>Pseudonocardiaceae</taxon>
        <taxon>Kutzneria</taxon>
    </lineage>
</organism>
<accession>W5W7F5</accession>
<dbReference type="OrthoDB" id="3296280at2"/>
<evidence type="ECO:0000313" key="2">
    <source>
        <dbReference type="EMBL" id="AHH96862.1"/>
    </source>
</evidence>
<sequence length="148" mass="17090">MAGAGESRPEQRLFASLPGAWTLDRELPGVGRMTGQARFRQVDPTLLHYWEGGRLTFDNGQTHEVSKRYHYRLENEQIWVCFAEDGPPRVMHVLRFADATTASDVHLCGQDTYTGHYEFAGTDRFTVRMRVIGPRKDYSIHSEYRRAR</sequence>
<evidence type="ECO:0000259" key="1">
    <source>
        <dbReference type="Pfam" id="PF19834"/>
    </source>
</evidence>